<dbReference type="AlphaFoldDB" id="A0A7R9BU37"/>
<organism evidence="6">
    <name type="scientific">Notodromas monacha</name>
    <dbReference type="NCBI Taxonomy" id="399045"/>
    <lineage>
        <taxon>Eukaryota</taxon>
        <taxon>Metazoa</taxon>
        <taxon>Ecdysozoa</taxon>
        <taxon>Arthropoda</taxon>
        <taxon>Crustacea</taxon>
        <taxon>Oligostraca</taxon>
        <taxon>Ostracoda</taxon>
        <taxon>Podocopa</taxon>
        <taxon>Podocopida</taxon>
        <taxon>Cypridocopina</taxon>
        <taxon>Cypridoidea</taxon>
        <taxon>Cyprididae</taxon>
        <taxon>Notodromas</taxon>
    </lineage>
</organism>
<keyword evidence="1 4" id="KW-0732">Signal</keyword>
<evidence type="ECO:0000313" key="6">
    <source>
        <dbReference type="EMBL" id="CAD7281621.1"/>
    </source>
</evidence>
<feature type="signal peptide" evidence="4">
    <location>
        <begin position="1"/>
        <end position="24"/>
    </location>
</feature>
<sequence>MTHEFVHVICSFFVILAAVYSVTSKGISFPHQRDAIALGVACVNPDKTRGTCEAYNECASFSIRSYIRGETGVCGFMPNGDPAVCCQIISNTRRPEDILVNPGNTNTNNKRPSAPPQPQPSSPSGSSTQQQQPPTIVIPGINVNFDPDLGDLARIRNRFPPS</sequence>
<feature type="compositionally biased region" description="Polar residues" evidence="3">
    <location>
        <begin position="102"/>
        <end position="111"/>
    </location>
</feature>
<dbReference type="InterPro" id="IPR022700">
    <property type="entry name" value="CLIP"/>
</dbReference>
<dbReference type="Proteomes" id="UP000678499">
    <property type="component" value="Unassembled WGS sequence"/>
</dbReference>
<accession>A0A7R9BU37</accession>
<feature type="chain" id="PRO_5036403046" description="Clip domain-containing protein" evidence="4">
    <location>
        <begin position="25"/>
        <end position="162"/>
    </location>
</feature>
<feature type="domain" description="Clip" evidence="5">
    <location>
        <begin position="41"/>
        <end position="86"/>
    </location>
</feature>
<dbReference type="PROSITE" id="PS51888">
    <property type="entry name" value="CLIP"/>
    <property type="match status" value="1"/>
</dbReference>
<protein>
    <recommendedName>
        <fullName evidence="5">Clip domain-containing protein</fullName>
    </recommendedName>
</protein>
<reference evidence="6" key="1">
    <citation type="submission" date="2020-11" db="EMBL/GenBank/DDBJ databases">
        <authorList>
            <person name="Tran Van P."/>
        </authorList>
    </citation>
    <scope>NUCLEOTIDE SEQUENCE</scope>
</reference>
<evidence type="ECO:0000256" key="1">
    <source>
        <dbReference type="ARBA" id="ARBA00022729"/>
    </source>
</evidence>
<proteinExistence type="predicted"/>
<dbReference type="EMBL" id="CAJPEX010003027">
    <property type="protein sequence ID" value="CAG0921773.1"/>
    <property type="molecule type" value="Genomic_DNA"/>
</dbReference>
<keyword evidence="7" id="KW-1185">Reference proteome</keyword>
<evidence type="ECO:0000256" key="3">
    <source>
        <dbReference type="SAM" id="MobiDB-lite"/>
    </source>
</evidence>
<name>A0A7R9BU37_9CRUS</name>
<feature type="compositionally biased region" description="Low complexity" evidence="3">
    <location>
        <begin position="122"/>
        <end position="134"/>
    </location>
</feature>
<evidence type="ECO:0000256" key="2">
    <source>
        <dbReference type="ARBA" id="ARBA00023157"/>
    </source>
</evidence>
<evidence type="ECO:0000259" key="5">
    <source>
        <dbReference type="PROSITE" id="PS51888"/>
    </source>
</evidence>
<dbReference type="EMBL" id="OA885064">
    <property type="protein sequence ID" value="CAD7281621.1"/>
    <property type="molecule type" value="Genomic_DNA"/>
</dbReference>
<feature type="region of interest" description="Disordered" evidence="3">
    <location>
        <begin position="96"/>
        <end position="150"/>
    </location>
</feature>
<evidence type="ECO:0000256" key="4">
    <source>
        <dbReference type="SAM" id="SignalP"/>
    </source>
</evidence>
<gene>
    <name evidence="6" type="ORF">NMOB1V02_LOCUS9261</name>
</gene>
<keyword evidence="2" id="KW-1015">Disulfide bond</keyword>
<evidence type="ECO:0000313" key="7">
    <source>
        <dbReference type="Proteomes" id="UP000678499"/>
    </source>
</evidence>